<keyword evidence="1" id="KW-0732">Signal</keyword>
<dbReference type="EMBL" id="PEIB01000001">
    <property type="protein sequence ID" value="RXJ74940.1"/>
    <property type="molecule type" value="Genomic_DNA"/>
</dbReference>
<protein>
    <submittedName>
        <fullName evidence="2">Uncharacterized protein</fullName>
    </submittedName>
</protein>
<evidence type="ECO:0000313" key="2">
    <source>
        <dbReference type="EMBL" id="RXJ74940.1"/>
    </source>
</evidence>
<reference evidence="2 3" key="1">
    <citation type="submission" date="2017-10" db="EMBL/GenBank/DDBJ databases">
        <title>Nyctiphanis sp. nov., isolated from the stomach of the euphausiid Nyctiphanes simplex (Hansen, 1911) in the Gulf of California.</title>
        <authorList>
            <person name="Gomez-Gil B."/>
            <person name="Aguilar-Mendez M."/>
            <person name="Lopez-Cortes A."/>
            <person name="Gomez-Gutierrez J."/>
            <person name="Roque A."/>
            <person name="Lang E."/>
            <person name="Gonzalez-Castillo A."/>
        </authorList>
    </citation>
    <scope>NUCLEOTIDE SEQUENCE [LARGE SCALE GENOMIC DNA]</scope>
    <source>
        <strain evidence="2 3">CAIM 600</strain>
    </source>
</reference>
<keyword evidence="3" id="KW-1185">Reference proteome</keyword>
<feature type="chain" id="PRO_5020770284" evidence="1">
    <location>
        <begin position="24"/>
        <end position="114"/>
    </location>
</feature>
<feature type="signal peptide" evidence="1">
    <location>
        <begin position="1"/>
        <end position="23"/>
    </location>
</feature>
<comment type="caution">
    <text evidence="2">The sequence shown here is derived from an EMBL/GenBank/DDBJ whole genome shotgun (WGS) entry which is preliminary data.</text>
</comment>
<sequence length="114" mass="11191">MNAIKATIIGMTLSLAFSGQAVASTNHSKKAVDNASTAGSASAASTVHSMAASGQVALAASAAPFLIVGGLGALSESAGKAALDFADINFDKPLDVCEESFTAYPSPAEALSGQ</sequence>
<evidence type="ECO:0000256" key="1">
    <source>
        <dbReference type="SAM" id="SignalP"/>
    </source>
</evidence>
<name>A0A4Q0YUJ6_9GAMM</name>
<dbReference type="Proteomes" id="UP000290287">
    <property type="component" value="Unassembled WGS sequence"/>
</dbReference>
<proteinExistence type="predicted"/>
<dbReference type="OrthoDB" id="9939757at2"/>
<dbReference type="RefSeq" id="WP_129120827.1">
    <property type="nucleotide sequence ID" value="NZ_PEIB01000001.1"/>
</dbReference>
<organism evidence="2 3">
    <name type="scientific">Veronia nyctiphanis</name>
    <dbReference type="NCBI Taxonomy" id="1278244"/>
    <lineage>
        <taxon>Bacteria</taxon>
        <taxon>Pseudomonadati</taxon>
        <taxon>Pseudomonadota</taxon>
        <taxon>Gammaproteobacteria</taxon>
        <taxon>Vibrionales</taxon>
        <taxon>Vibrionaceae</taxon>
        <taxon>Veronia</taxon>
    </lineage>
</organism>
<accession>A0A4Q0YUJ6</accession>
<evidence type="ECO:0000313" key="3">
    <source>
        <dbReference type="Proteomes" id="UP000290287"/>
    </source>
</evidence>
<gene>
    <name evidence="2" type="ORF">CS022_01805</name>
</gene>
<dbReference type="AlphaFoldDB" id="A0A4Q0YUJ6"/>